<sequence>MVNTRKGTQLQLCSPVISGRTRSSLRNSANLEEHNHKDSISNISSGSPHLSPPSKRKRRHTTPSSSDTSPSPQSKAQRVTWSTSKHCTRMLCSQTLVGRRSLRVDDSTDGDDARLNGHVELKRSCRSRKSRFQHLNQSMLFDQLVNSTAEAVLQEMDNISNIRQSREVERLRMWTDTELENMDMYSRVKRRKSMRRNTFAMQTHHKVISKSEAAEEEEGEEEETDESHEEGDDDDEREDDEDDEGDEAEEAGEENDRPYNLRQRKTVQRYEAPPIVPVNRKQGKNTVFDTHRSPARRSHIRIKKHAIHSSDTTSSSDEDRFERRKSKSMSRARNRCLPMNLRAEDLASGVLRDRVKVGASLADVDPMNLDTSVKFDSVGGLTTHIKSLKEMVVFPLLYPEVFEKFKIQPPRGCLFYGPPGTGKTLVARALANECSQGDKKVSFFMRKGADCLSKWVGESERQLRLLFDQAYLMRPSIIFFDEIDGLAPVRSSRQDQIHSSIVSTLLALMDGLDSRGEIVVIGATNRLDSIDPALRRPGRFDREFLFNLPDKQARKHILEIHTRDWNPKLSDSFVEELAEKCVGYCGADIKALCTEASLAALRRRYPQIYSSSQRYKLDVGSIVLGPQDFSHALRSIVPAAQRALAPPGRALSCVLRPLLERSLAHTINCLLQVFPHAELPHRDQTHDSDNQLLEEETYSEEEAGAGAQSIYNVQSGSPKKLHSSIEHKPFLHFTTSAYQQPTSYRPRLLLTGPQGSGQSTHLAPALLHHLSKFTVHRLDLPTLYSVSAKTPEESCAQVFREAQRSVPSVIYMPHVSDWWEASSDTVRSTFLTLLQDVPSFTPILILATAEISYQQLPEEVKCIFSRSYGEVVCLTSPGEEDRKKFFSDLIMVQAARPPLRPRKKACDLEVLPLVEDPGPRQLSLEEQKRLEDQEENTLRELRLFLRDVTRRLATDKRFHIFSKPVDIEEVSDYLEVIREPMDLSTIMTKIDTHKYTTAKDFLKDIDLICSNALEYNPDKDPGDKIIRHRACSLKDTAHAMITSELDPEFDRMCEEIKESRRKRDFQMPQQPAAALTSVAGKKPVGGDEATGSSPQTEVMEKQQNNKKCVHKCAQLLRADTHSLLITHTHDSPAEQSGTLAISTQPGQRYPEARGDSQGDASPQGSIKRKGRRRSVWERGIIRKKKNYKKEEVEDDDEDEEGADDSIVAGQGNSSLAQDESSSDTMEPQTDKPHLQPNGYVLSTEEENSSESTTTQEPQGQDKANTDNFTNPPIQEEKEKALVLSLPQECINGDESMDSIDSEANEKESGSSKKVTASSGPGKPAELEEVSQKCNANDCTPVADGSAGDEIHEKEGNLKEKACASSQSEQQKGVLAERPEEPPQPPPPPALVVDHQRLKGLLEKVVMKSKCYSVDQLERLYSVLSQCIYQYRRDYDKTSLIEEMERQVQHFNTFL</sequence>
<feature type="compositionally biased region" description="Basic and acidic residues" evidence="18">
    <location>
        <begin position="1348"/>
        <end position="1361"/>
    </location>
</feature>
<evidence type="ECO:0000256" key="2">
    <source>
        <dbReference type="ARBA" id="ARBA00006914"/>
    </source>
</evidence>
<dbReference type="GO" id="GO:0006334">
    <property type="term" value="P:nucleosome assembly"/>
    <property type="evidence" value="ECO:0007669"/>
    <property type="project" value="TreeGrafter"/>
</dbReference>
<evidence type="ECO:0000256" key="14">
    <source>
        <dbReference type="ARBA" id="ARBA00023242"/>
    </source>
</evidence>
<feature type="region of interest" description="Disordered" evidence="18">
    <location>
        <begin position="1060"/>
        <end position="1102"/>
    </location>
</feature>
<evidence type="ECO:0000256" key="6">
    <source>
        <dbReference type="ARBA" id="ARBA00022801"/>
    </source>
</evidence>
<keyword evidence="10" id="KW-0175">Coiled coil</keyword>
<evidence type="ECO:0000256" key="17">
    <source>
        <dbReference type="PROSITE-ProRule" id="PRU00035"/>
    </source>
</evidence>
<feature type="compositionally biased region" description="Polar residues" evidence="18">
    <location>
        <begin position="1210"/>
        <end position="1227"/>
    </location>
</feature>
<feature type="compositionally biased region" description="Basic residues" evidence="18">
    <location>
        <begin position="323"/>
        <end position="333"/>
    </location>
</feature>
<name>A0A556TSP1_BAGYA</name>
<organism evidence="20 21">
    <name type="scientific">Bagarius yarrelli</name>
    <name type="common">Goonch</name>
    <name type="synonym">Bagrus yarrelli</name>
    <dbReference type="NCBI Taxonomy" id="175774"/>
    <lineage>
        <taxon>Eukaryota</taxon>
        <taxon>Metazoa</taxon>
        <taxon>Chordata</taxon>
        <taxon>Craniata</taxon>
        <taxon>Vertebrata</taxon>
        <taxon>Euteleostomi</taxon>
        <taxon>Actinopterygii</taxon>
        <taxon>Neopterygii</taxon>
        <taxon>Teleostei</taxon>
        <taxon>Ostariophysi</taxon>
        <taxon>Siluriformes</taxon>
        <taxon>Sisoridae</taxon>
        <taxon>Sisorinae</taxon>
        <taxon>Bagarius</taxon>
    </lineage>
</organism>
<feature type="compositionally biased region" description="Basic residues" evidence="18">
    <location>
        <begin position="293"/>
        <end position="307"/>
    </location>
</feature>
<comment type="subcellular location">
    <subcellularLocation>
        <location evidence="1">Nucleus</location>
    </subcellularLocation>
</comment>
<evidence type="ECO:0000256" key="13">
    <source>
        <dbReference type="ARBA" id="ARBA00023163"/>
    </source>
</evidence>
<dbReference type="Pfam" id="PF00439">
    <property type="entry name" value="Bromodomain"/>
    <property type="match status" value="1"/>
</dbReference>
<dbReference type="FunFam" id="1.20.920.10:FF:000021">
    <property type="entry name" value="ATPase family AAA domain-containing protein 2"/>
    <property type="match status" value="1"/>
</dbReference>
<feature type="compositionally biased region" description="Polar residues" evidence="18">
    <location>
        <begin position="1090"/>
        <end position="1102"/>
    </location>
</feature>
<dbReference type="InterPro" id="IPR003593">
    <property type="entry name" value="AAA+_ATPase"/>
</dbReference>
<feature type="region of interest" description="Disordered" evidence="18">
    <location>
        <begin position="191"/>
        <end position="333"/>
    </location>
</feature>
<dbReference type="GO" id="GO:0006337">
    <property type="term" value="P:nucleosome disassembly"/>
    <property type="evidence" value="ECO:0007669"/>
    <property type="project" value="TreeGrafter"/>
</dbReference>
<dbReference type="Gene3D" id="1.10.8.60">
    <property type="match status" value="1"/>
</dbReference>
<feature type="compositionally biased region" description="Acidic residues" evidence="18">
    <location>
        <begin position="1192"/>
        <end position="1203"/>
    </location>
</feature>
<keyword evidence="3" id="KW-1017">Isopeptide bond</keyword>
<dbReference type="SUPFAM" id="SSF47370">
    <property type="entry name" value="Bromodomain"/>
    <property type="match status" value="1"/>
</dbReference>
<evidence type="ECO:0000256" key="9">
    <source>
        <dbReference type="ARBA" id="ARBA00023015"/>
    </source>
</evidence>
<dbReference type="PRINTS" id="PR00503">
    <property type="entry name" value="BROMODOMAIN"/>
</dbReference>
<keyword evidence="11 17" id="KW-0103">Bromodomain</keyword>
<evidence type="ECO:0000256" key="15">
    <source>
        <dbReference type="ARBA" id="ARBA00049360"/>
    </source>
</evidence>
<evidence type="ECO:0000256" key="1">
    <source>
        <dbReference type="ARBA" id="ARBA00004123"/>
    </source>
</evidence>
<evidence type="ECO:0000256" key="4">
    <source>
        <dbReference type="ARBA" id="ARBA00022553"/>
    </source>
</evidence>
<feature type="domain" description="Bromo" evidence="19">
    <location>
        <begin position="953"/>
        <end position="1016"/>
    </location>
</feature>
<dbReference type="SUPFAM" id="SSF52540">
    <property type="entry name" value="P-loop containing nucleoside triphosphate hydrolases"/>
    <property type="match status" value="2"/>
</dbReference>
<dbReference type="FunFam" id="3.40.50.300:FF:000061">
    <property type="entry name" value="ATPase family, AAA domain-containing 2"/>
    <property type="match status" value="1"/>
</dbReference>
<evidence type="ECO:0000256" key="11">
    <source>
        <dbReference type="ARBA" id="ARBA00023117"/>
    </source>
</evidence>
<dbReference type="PROSITE" id="PS00633">
    <property type="entry name" value="BROMODOMAIN_1"/>
    <property type="match status" value="1"/>
</dbReference>
<dbReference type="InterPro" id="IPR036427">
    <property type="entry name" value="Bromodomain-like_sf"/>
</dbReference>
<dbReference type="PANTHER" id="PTHR23069">
    <property type="entry name" value="AAA DOMAIN-CONTAINING"/>
    <property type="match status" value="1"/>
</dbReference>
<dbReference type="InterPro" id="IPR041569">
    <property type="entry name" value="AAA_lid_3"/>
</dbReference>
<dbReference type="GO" id="GO:0003682">
    <property type="term" value="F:chromatin binding"/>
    <property type="evidence" value="ECO:0007669"/>
    <property type="project" value="TreeGrafter"/>
</dbReference>
<evidence type="ECO:0000259" key="19">
    <source>
        <dbReference type="PROSITE" id="PS50014"/>
    </source>
</evidence>
<dbReference type="EMBL" id="VCAZ01000016">
    <property type="protein sequence ID" value="TSK58043.1"/>
    <property type="molecule type" value="Genomic_DNA"/>
</dbReference>
<dbReference type="CDD" id="cd05528">
    <property type="entry name" value="Bromo_AAA"/>
    <property type="match status" value="1"/>
</dbReference>
<gene>
    <name evidence="20" type="ORF">Baya_3691</name>
</gene>
<feature type="region of interest" description="Disordered" evidence="18">
    <location>
        <begin position="1344"/>
        <end position="1389"/>
    </location>
</feature>
<evidence type="ECO:0000256" key="10">
    <source>
        <dbReference type="ARBA" id="ARBA00023054"/>
    </source>
</evidence>
<reference evidence="20 21" key="1">
    <citation type="journal article" date="2019" name="Genome Biol. Evol.">
        <title>Whole-Genome Sequencing of the Giant Devil Catfish, Bagarius yarrelli.</title>
        <authorList>
            <person name="Jiang W."/>
            <person name="Lv Y."/>
            <person name="Cheng L."/>
            <person name="Yang K."/>
            <person name="Chao B."/>
            <person name="Wang X."/>
            <person name="Li Y."/>
            <person name="Pan X."/>
            <person name="You X."/>
            <person name="Zhang Y."/>
            <person name="Yang J."/>
            <person name="Li J."/>
            <person name="Zhang X."/>
            <person name="Liu S."/>
            <person name="Sun C."/>
            <person name="Yang J."/>
            <person name="Shi Q."/>
        </authorList>
    </citation>
    <scope>NUCLEOTIDE SEQUENCE [LARGE SCALE GENOMIC DNA]</scope>
    <source>
        <strain evidence="20">JWS20170419001</strain>
        <tissue evidence="20">Muscle</tissue>
    </source>
</reference>
<dbReference type="GO" id="GO:0016887">
    <property type="term" value="F:ATP hydrolysis activity"/>
    <property type="evidence" value="ECO:0007669"/>
    <property type="project" value="InterPro"/>
</dbReference>
<feature type="region of interest" description="Disordered" evidence="18">
    <location>
        <begin position="29"/>
        <end position="82"/>
    </location>
</feature>
<dbReference type="CDD" id="cd19517">
    <property type="entry name" value="RecA-like_Yta7-like"/>
    <property type="match status" value="1"/>
</dbReference>
<dbReference type="GO" id="GO:0005654">
    <property type="term" value="C:nucleoplasm"/>
    <property type="evidence" value="ECO:0007669"/>
    <property type="project" value="UniProtKB-ARBA"/>
</dbReference>
<evidence type="ECO:0000256" key="12">
    <source>
        <dbReference type="ARBA" id="ARBA00023159"/>
    </source>
</evidence>
<protein>
    <recommendedName>
        <fullName evidence="16">ATPase family AAA domain-containing protein 2</fullName>
    </recommendedName>
</protein>
<dbReference type="PROSITE" id="PS50014">
    <property type="entry name" value="BROMODOMAIN_2"/>
    <property type="match status" value="1"/>
</dbReference>
<keyword evidence="14" id="KW-0539">Nucleus</keyword>
<keyword evidence="6" id="KW-0378">Hydrolase</keyword>
<keyword evidence="8" id="KW-0832">Ubl conjugation</keyword>
<evidence type="ECO:0000256" key="3">
    <source>
        <dbReference type="ARBA" id="ARBA00022499"/>
    </source>
</evidence>
<dbReference type="InterPro" id="IPR003960">
    <property type="entry name" value="ATPase_AAA_CS"/>
</dbReference>
<dbReference type="InterPro" id="IPR003959">
    <property type="entry name" value="ATPase_AAA_core"/>
</dbReference>
<dbReference type="InterPro" id="IPR027417">
    <property type="entry name" value="P-loop_NTPase"/>
</dbReference>
<comment type="caution">
    <text evidence="20">The sequence shown here is derived from an EMBL/GenBank/DDBJ whole genome shotgun (WGS) entry which is preliminary data.</text>
</comment>
<accession>A0A556TSP1</accession>
<dbReference type="Pfam" id="PF00004">
    <property type="entry name" value="AAA"/>
    <property type="match status" value="2"/>
</dbReference>
<dbReference type="SMART" id="SM00382">
    <property type="entry name" value="AAA"/>
    <property type="match status" value="1"/>
</dbReference>
<dbReference type="Gene3D" id="1.20.920.10">
    <property type="entry name" value="Bromodomain-like"/>
    <property type="match status" value="1"/>
</dbReference>
<evidence type="ECO:0000313" key="20">
    <source>
        <dbReference type="EMBL" id="TSK58043.1"/>
    </source>
</evidence>
<evidence type="ECO:0000313" key="21">
    <source>
        <dbReference type="Proteomes" id="UP000319801"/>
    </source>
</evidence>
<dbReference type="GO" id="GO:0005524">
    <property type="term" value="F:ATP binding"/>
    <property type="evidence" value="ECO:0007669"/>
    <property type="project" value="UniProtKB-KW"/>
</dbReference>
<dbReference type="OrthoDB" id="5421at2759"/>
<dbReference type="PROSITE" id="PS00674">
    <property type="entry name" value="AAA"/>
    <property type="match status" value="1"/>
</dbReference>
<dbReference type="Gene3D" id="3.40.50.300">
    <property type="entry name" value="P-loop containing nucleotide triphosphate hydrolases"/>
    <property type="match status" value="2"/>
</dbReference>
<keyword evidence="5" id="KW-0547">Nucleotide-binding</keyword>
<feature type="compositionally biased region" description="Polar residues" evidence="18">
    <location>
        <begin position="1255"/>
        <end position="1272"/>
    </location>
</feature>
<keyword evidence="7" id="KW-0067">ATP-binding</keyword>
<evidence type="ECO:0000256" key="7">
    <source>
        <dbReference type="ARBA" id="ARBA00022840"/>
    </source>
</evidence>
<keyword evidence="12" id="KW-0010">Activator</keyword>
<dbReference type="InterPro" id="IPR001487">
    <property type="entry name" value="Bromodomain"/>
</dbReference>
<dbReference type="GO" id="GO:0045815">
    <property type="term" value="P:transcription initiation-coupled chromatin remodeling"/>
    <property type="evidence" value="ECO:0007669"/>
    <property type="project" value="TreeGrafter"/>
</dbReference>
<dbReference type="InterPro" id="IPR018359">
    <property type="entry name" value="Bromodomain_CS"/>
</dbReference>
<feature type="compositionally biased region" description="Low complexity" evidence="18">
    <location>
        <begin position="62"/>
        <end position="74"/>
    </location>
</feature>
<feature type="region of interest" description="Disordered" evidence="18">
    <location>
        <begin position="1145"/>
        <end position="1331"/>
    </location>
</feature>
<evidence type="ECO:0000256" key="5">
    <source>
        <dbReference type="ARBA" id="ARBA00022741"/>
    </source>
</evidence>
<feature type="compositionally biased region" description="Acidic residues" evidence="18">
    <location>
        <begin position="214"/>
        <end position="253"/>
    </location>
</feature>
<proteinExistence type="inferred from homology"/>
<keyword evidence="9" id="KW-0805">Transcription regulation</keyword>
<dbReference type="Proteomes" id="UP000319801">
    <property type="component" value="Unassembled WGS sequence"/>
</dbReference>
<evidence type="ECO:0000256" key="16">
    <source>
        <dbReference type="ARBA" id="ARBA00071858"/>
    </source>
</evidence>
<keyword evidence="4" id="KW-0597">Phosphoprotein</keyword>
<dbReference type="Pfam" id="PF17862">
    <property type="entry name" value="AAA_lid_3"/>
    <property type="match status" value="1"/>
</dbReference>
<comment type="catalytic activity">
    <reaction evidence="15">
        <text>ATP + H2O = ADP + phosphate + H(+)</text>
        <dbReference type="Rhea" id="RHEA:13065"/>
        <dbReference type="ChEBI" id="CHEBI:15377"/>
        <dbReference type="ChEBI" id="CHEBI:15378"/>
        <dbReference type="ChEBI" id="CHEBI:30616"/>
        <dbReference type="ChEBI" id="CHEBI:43474"/>
        <dbReference type="ChEBI" id="CHEBI:456216"/>
    </reaction>
</comment>
<dbReference type="InterPro" id="IPR045199">
    <property type="entry name" value="ATAD2-like"/>
</dbReference>
<dbReference type="PANTHER" id="PTHR23069:SF5">
    <property type="entry name" value="ATPASE FAMILY AAA DOMAIN-CONTAINING PROTEIN 2B"/>
    <property type="match status" value="1"/>
</dbReference>
<dbReference type="FunFam" id="1.10.8.60:FF:000016">
    <property type="entry name" value="ATPase family AAA domain-containing protein 2B"/>
    <property type="match status" value="1"/>
</dbReference>
<evidence type="ECO:0000256" key="18">
    <source>
        <dbReference type="SAM" id="MobiDB-lite"/>
    </source>
</evidence>
<keyword evidence="21" id="KW-1185">Reference proteome</keyword>
<dbReference type="FunFam" id="3.40.50.300:FF:000699">
    <property type="entry name" value="ATPase family AAA domain-containing protein 2B"/>
    <property type="match status" value="1"/>
</dbReference>
<evidence type="ECO:0000256" key="8">
    <source>
        <dbReference type="ARBA" id="ARBA00022843"/>
    </source>
</evidence>
<keyword evidence="13" id="KW-0804">Transcription</keyword>
<dbReference type="SMART" id="SM00297">
    <property type="entry name" value="BROMO"/>
    <property type="match status" value="1"/>
</dbReference>
<dbReference type="GO" id="GO:0042393">
    <property type="term" value="F:histone binding"/>
    <property type="evidence" value="ECO:0007669"/>
    <property type="project" value="TreeGrafter"/>
</dbReference>
<comment type="similarity">
    <text evidence="2">Belongs to the AAA ATPase family.</text>
</comment>